<dbReference type="GO" id="GO:0010268">
    <property type="term" value="P:brassinosteroid homeostasis"/>
    <property type="evidence" value="ECO:0007669"/>
    <property type="project" value="TreeGrafter"/>
</dbReference>
<keyword evidence="8" id="KW-0472">Membrane</keyword>
<dbReference type="GO" id="GO:0005506">
    <property type="term" value="F:iron ion binding"/>
    <property type="evidence" value="ECO:0007669"/>
    <property type="project" value="InterPro"/>
</dbReference>
<dbReference type="InterPro" id="IPR036396">
    <property type="entry name" value="Cyt_P450_sf"/>
</dbReference>
<dbReference type="GO" id="GO:0016020">
    <property type="term" value="C:membrane"/>
    <property type="evidence" value="ECO:0007669"/>
    <property type="project" value="UniProtKB-SubCell"/>
</dbReference>
<name>A0AAD7M677_QUISA</name>
<feature type="binding site" description="axial binding residue" evidence="14">
    <location>
        <position position="418"/>
    </location>
    <ligand>
        <name>heme</name>
        <dbReference type="ChEBI" id="CHEBI:30413"/>
    </ligand>
    <ligandPart>
        <name>Fe</name>
        <dbReference type="ChEBI" id="CHEBI:18248"/>
    </ligandPart>
</feature>
<comment type="caution">
    <text evidence="16">The sequence shown here is derived from an EMBL/GenBank/DDBJ whole genome shotgun (WGS) entry which is preliminary data.</text>
</comment>
<dbReference type="InterPro" id="IPR002401">
    <property type="entry name" value="Cyt_P450_E_grp-I"/>
</dbReference>
<evidence type="ECO:0000256" key="7">
    <source>
        <dbReference type="ARBA" id="ARBA00023004"/>
    </source>
</evidence>
<evidence type="ECO:0000256" key="4">
    <source>
        <dbReference type="ARBA" id="ARBA00022692"/>
    </source>
</evidence>
<keyword evidence="6" id="KW-1133">Transmembrane helix</keyword>
<keyword evidence="17" id="KW-1185">Reference proteome</keyword>
<comment type="pathway">
    <text evidence="9">Plant hormone biosynthesis; brassinosteroid biosynthesis.</text>
</comment>
<accession>A0AAD7M677</accession>
<evidence type="ECO:0000256" key="3">
    <source>
        <dbReference type="ARBA" id="ARBA00010617"/>
    </source>
</evidence>
<evidence type="ECO:0000256" key="5">
    <source>
        <dbReference type="ARBA" id="ARBA00022723"/>
    </source>
</evidence>
<sequence>MVELLPVTLAALLAGLTFVYLLLKHFAKNGCPSNLPRGNMGWPICGETISFLKSHRSNSLGTFLEEHCSRYGKVFKSHLFAVPTIVSCDHDLNIFVLQNEGKLFPVNYPKPMHHILGKFSLLLISGDLHKKLRNTIVSFISASKSDQLLHCIEKLTLSTLESWKDCKEVSFYKQAKRFSLSVMLKHLLNIDSEEPLASKILEEFETYIKGFVSLPIRIPGTTCYKAIKARERLQSIIKELLAERQKGNAKPAEGADCLNVILSKQNLSDEERVSVVMDLLFGGYETTAKLMSLIVYFLSQAPKALETLKEEHQAIRKGKEDGKPLNLEDYKQMEFTNSVIYEAMRLGNVVKFLHRIALEDVKFKDITIPSGWQVLPVLSSSHFDPTLHENPQEFNPWRWNDNATSKKVLPFGGGPRLCPGSDIAKVEISFFLHHLVLNYRWKTKPDDYPLAFPYVEFTRGLQLEIAPS</sequence>
<keyword evidence="7 14" id="KW-0408">Iron</keyword>
<comment type="similarity">
    <text evidence="3 15">Belongs to the cytochrome P450 family.</text>
</comment>
<evidence type="ECO:0000256" key="9">
    <source>
        <dbReference type="ARBA" id="ARBA00037910"/>
    </source>
</evidence>
<dbReference type="GO" id="GO:0004497">
    <property type="term" value="F:monooxygenase activity"/>
    <property type="evidence" value="ECO:0007669"/>
    <property type="project" value="UniProtKB-KW"/>
</dbReference>
<dbReference type="Gene3D" id="1.10.630.10">
    <property type="entry name" value="Cytochrome P450"/>
    <property type="match status" value="1"/>
</dbReference>
<evidence type="ECO:0000256" key="14">
    <source>
        <dbReference type="PIRSR" id="PIRSR602401-1"/>
    </source>
</evidence>
<dbReference type="AlphaFoldDB" id="A0AAD7M677"/>
<dbReference type="KEGG" id="qsa:O6P43_008869"/>
<evidence type="ECO:0000313" key="17">
    <source>
        <dbReference type="Proteomes" id="UP001163823"/>
    </source>
</evidence>
<dbReference type="GO" id="GO:0016132">
    <property type="term" value="P:brassinosteroid biosynthetic process"/>
    <property type="evidence" value="ECO:0007669"/>
    <property type="project" value="TreeGrafter"/>
</dbReference>
<reference evidence="16" key="1">
    <citation type="journal article" date="2023" name="Science">
        <title>Elucidation of the pathway for biosynthesis of saponin adjuvants from the soapbark tree.</title>
        <authorList>
            <person name="Reed J."/>
            <person name="Orme A."/>
            <person name="El-Demerdash A."/>
            <person name="Owen C."/>
            <person name="Martin L.B.B."/>
            <person name="Misra R.C."/>
            <person name="Kikuchi S."/>
            <person name="Rejzek M."/>
            <person name="Martin A.C."/>
            <person name="Harkess A."/>
            <person name="Leebens-Mack J."/>
            <person name="Louveau T."/>
            <person name="Stephenson M.J."/>
            <person name="Osbourn A."/>
        </authorList>
    </citation>
    <scope>NUCLEOTIDE SEQUENCE</scope>
    <source>
        <strain evidence="16">S10</strain>
    </source>
</reference>
<evidence type="ECO:0000313" key="16">
    <source>
        <dbReference type="EMBL" id="KAJ7970729.1"/>
    </source>
</evidence>
<dbReference type="InterPro" id="IPR017972">
    <property type="entry name" value="Cyt_P450_CS"/>
</dbReference>
<comment type="subcellular location">
    <subcellularLocation>
        <location evidence="1">Membrane</location>
        <topology evidence="1">Single-pass membrane protein</topology>
    </subcellularLocation>
</comment>
<dbReference type="EMBL" id="JARAOO010000004">
    <property type="protein sequence ID" value="KAJ7970729.1"/>
    <property type="molecule type" value="Genomic_DNA"/>
</dbReference>
<dbReference type="GO" id="GO:0016125">
    <property type="term" value="P:sterol metabolic process"/>
    <property type="evidence" value="ECO:0007669"/>
    <property type="project" value="TreeGrafter"/>
</dbReference>
<dbReference type="PRINTS" id="PR00463">
    <property type="entry name" value="EP450I"/>
</dbReference>
<keyword evidence="14 15" id="KW-0349">Heme</keyword>
<comment type="cofactor">
    <cofactor evidence="14">
        <name>heme</name>
        <dbReference type="ChEBI" id="CHEBI:30413"/>
    </cofactor>
</comment>
<dbReference type="PANTHER" id="PTHR24286:SF159">
    <property type="entry name" value="CYTOCHROME P450, FAMILY 724, SUBFAMILY A, POLYPEPTIDE 1"/>
    <property type="match status" value="1"/>
</dbReference>
<dbReference type="PROSITE" id="PS00086">
    <property type="entry name" value="CYTOCHROME_P450"/>
    <property type="match status" value="1"/>
</dbReference>
<evidence type="ECO:0000256" key="12">
    <source>
        <dbReference type="ARBA" id="ARBA00067336"/>
    </source>
</evidence>
<dbReference type="PANTHER" id="PTHR24286">
    <property type="entry name" value="CYTOCHROME P450 26"/>
    <property type="match status" value="1"/>
</dbReference>
<evidence type="ECO:0000256" key="13">
    <source>
        <dbReference type="ARBA" id="ARBA00077474"/>
    </source>
</evidence>
<dbReference type="SUPFAM" id="SSF48264">
    <property type="entry name" value="Cytochrome P450"/>
    <property type="match status" value="1"/>
</dbReference>
<dbReference type="GO" id="GO:0020037">
    <property type="term" value="F:heme binding"/>
    <property type="evidence" value="ECO:0007669"/>
    <property type="project" value="InterPro"/>
</dbReference>
<comment type="catalytic activity">
    <reaction evidence="10">
        <text>campesterol + reduced [NADPH--hemoprotein reductase] + O2 = (22S)-22-hydroxycampesterol + oxidized [NADPH--hemoprotein reductase] + H2O + H(+)</text>
        <dbReference type="Rhea" id="RHEA:69835"/>
        <dbReference type="Rhea" id="RHEA-COMP:11964"/>
        <dbReference type="Rhea" id="RHEA-COMP:11965"/>
        <dbReference type="ChEBI" id="CHEBI:15377"/>
        <dbReference type="ChEBI" id="CHEBI:15378"/>
        <dbReference type="ChEBI" id="CHEBI:15379"/>
        <dbReference type="ChEBI" id="CHEBI:28623"/>
        <dbReference type="ChEBI" id="CHEBI:57618"/>
        <dbReference type="ChEBI" id="CHEBI:58210"/>
        <dbReference type="ChEBI" id="CHEBI:72331"/>
    </reaction>
    <physiologicalReaction direction="left-to-right" evidence="10">
        <dbReference type="Rhea" id="RHEA:69836"/>
    </physiologicalReaction>
</comment>
<keyword evidence="15" id="KW-0560">Oxidoreductase</keyword>
<dbReference type="Proteomes" id="UP001163823">
    <property type="component" value="Chromosome 4"/>
</dbReference>
<dbReference type="GO" id="GO:0016705">
    <property type="term" value="F:oxidoreductase activity, acting on paired donors, with incorporation or reduction of molecular oxygen"/>
    <property type="evidence" value="ECO:0007669"/>
    <property type="project" value="InterPro"/>
</dbReference>
<protein>
    <recommendedName>
        <fullName evidence="12">Cytochrome P450 724B1</fullName>
    </recommendedName>
    <alternativeName>
        <fullName evidence="13">(22S)-22-hydroxycampesterol synthase</fullName>
    </alternativeName>
</protein>
<evidence type="ECO:0000256" key="2">
    <source>
        <dbReference type="ARBA" id="ARBA00004972"/>
    </source>
</evidence>
<keyword evidence="5 14" id="KW-0479">Metal-binding</keyword>
<evidence type="ECO:0000256" key="11">
    <source>
        <dbReference type="ARBA" id="ARBA00060577"/>
    </source>
</evidence>
<dbReference type="CDD" id="cd11043">
    <property type="entry name" value="CYP90-like"/>
    <property type="match status" value="1"/>
</dbReference>
<organism evidence="16 17">
    <name type="scientific">Quillaja saponaria</name>
    <name type="common">Soap bark tree</name>
    <dbReference type="NCBI Taxonomy" id="32244"/>
    <lineage>
        <taxon>Eukaryota</taxon>
        <taxon>Viridiplantae</taxon>
        <taxon>Streptophyta</taxon>
        <taxon>Embryophyta</taxon>
        <taxon>Tracheophyta</taxon>
        <taxon>Spermatophyta</taxon>
        <taxon>Magnoliopsida</taxon>
        <taxon>eudicotyledons</taxon>
        <taxon>Gunneridae</taxon>
        <taxon>Pentapetalae</taxon>
        <taxon>rosids</taxon>
        <taxon>fabids</taxon>
        <taxon>Fabales</taxon>
        <taxon>Quillajaceae</taxon>
        <taxon>Quillaja</taxon>
    </lineage>
</organism>
<comment type="pathway">
    <text evidence="2">Hormone biosynthesis.</text>
</comment>
<proteinExistence type="inferred from homology"/>
<dbReference type="InterPro" id="IPR001128">
    <property type="entry name" value="Cyt_P450"/>
</dbReference>
<keyword evidence="4" id="KW-0812">Transmembrane</keyword>
<evidence type="ECO:0000256" key="8">
    <source>
        <dbReference type="ARBA" id="ARBA00023136"/>
    </source>
</evidence>
<evidence type="ECO:0000256" key="15">
    <source>
        <dbReference type="RuleBase" id="RU000461"/>
    </source>
</evidence>
<evidence type="ECO:0000256" key="6">
    <source>
        <dbReference type="ARBA" id="ARBA00022989"/>
    </source>
</evidence>
<comment type="pathway">
    <text evidence="11">Steroid biosynthesis.</text>
</comment>
<dbReference type="PRINTS" id="PR00385">
    <property type="entry name" value="P450"/>
</dbReference>
<gene>
    <name evidence="16" type="ORF">O6P43_008869</name>
</gene>
<evidence type="ECO:0000256" key="10">
    <source>
        <dbReference type="ARBA" id="ARBA00052777"/>
    </source>
</evidence>
<evidence type="ECO:0000256" key="1">
    <source>
        <dbReference type="ARBA" id="ARBA00004167"/>
    </source>
</evidence>
<dbReference type="Pfam" id="PF00067">
    <property type="entry name" value="p450"/>
    <property type="match status" value="1"/>
</dbReference>
<keyword evidence="15" id="KW-0503">Monooxygenase</keyword>
<dbReference type="FunFam" id="1.10.630.10:FF:000057">
    <property type="entry name" value="Cytochrome P450 724B1"/>
    <property type="match status" value="1"/>
</dbReference>